<proteinExistence type="predicted"/>
<feature type="region of interest" description="Disordered" evidence="1">
    <location>
        <begin position="365"/>
        <end position="385"/>
    </location>
</feature>
<sequence length="385" mass="44338">MSSDSRKKMPKNLPTQKETSRTPPEKPGKSSKKSMVLLKEKGDINLPSSNAFKSDQLDLFQTFLCNTHDEKDKLSNTIELWDSLPKFAISQQAMNGLRTKEGFLPRLEKTFVYRHKEYKIRVTPAIIDSEDDIDKAYYPSANEELVEDALRKIASEQQRGFFDKPEFKSGVVFSLHLLRTELKKRGHSRSYYEIVKSLNILSGSHIEILLPDGKGFAKTNYLPSLAAVSKEQIKDDPTAKWVAHFHPLVTQSIDSLSFRQFNYHQMMSHSTQLARWIHKKLSHNYTNASYTVPYQIWLSTIRRDSGLLEYKRTNDAVRKFEDALAELINNHALTAFSKLEDIRGEKNKILDIKYSLSPHPEFVKDVKAANKRQKDSKDKTEQQGQ</sequence>
<organism evidence="2 3">
    <name type="scientific">Methylovulum psychrotolerans</name>
    <dbReference type="NCBI Taxonomy" id="1704499"/>
    <lineage>
        <taxon>Bacteria</taxon>
        <taxon>Pseudomonadati</taxon>
        <taxon>Pseudomonadota</taxon>
        <taxon>Gammaproteobacteria</taxon>
        <taxon>Methylococcales</taxon>
        <taxon>Methylococcaceae</taxon>
        <taxon>Methylovulum</taxon>
    </lineage>
</organism>
<protein>
    <submittedName>
        <fullName evidence="2">Replication protein</fullName>
    </submittedName>
</protein>
<dbReference type="Proteomes" id="UP000237423">
    <property type="component" value="Unassembled WGS sequence"/>
</dbReference>
<feature type="region of interest" description="Disordered" evidence="1">
    <location>
        <begin position="1"/>
        <end position="37"/>
    </location>
</feature>
<feature type="compositionally biased region" description="Basic and acidic residues" evidence="1">
    <location>
        <begin position="18"/>
        <end position="28"/>
    </location>
</feature>
<dbReference type="AlphaFoldDB" id="A0A2S5CI19"/>
<evidence type="ECO:0000256" key="1">
    <source>
        <dbReference type="SAM" id="MobiDB-lite"/>
    </source>
</evidence>
<evidence type="ECO:0000313" key="3">
    <source>
        <dbReference type="Proteomes" id="UP000237423"/>
    </source>
</evidence>
<comment type="caution">
    <text evidence="2">The sequence shown here is derived from an EMBL/GenBank/DDBJ whole genome shotgun (WGS) entry which is preliminary data.</text>
</comment>
<name>A0A2S5CI19_9GAMM</name>
<evidence type="ECO:0000313" key="2">
    <source>
        <dbReference type="EMBL" id="POZ50460.1"/>
    </source>
</evidence>
<gene>
    <name evidence="2" type="ORF">AADEFJLK_03655</name>
</gene>
<reference evidence="2 3" key="1">
    <citation type="submission" date="2017-11" db="EMBL/GenBank/DDBJ databases">
        <title>Draft Genome Sequence of Methylobacter psychrotolerans Sph1T, an Obligate Methanotroph from Low-Temperature Environments.</title>
        <authorList>
            <person name="Oshkin I.Y."/>
            <person name="Miroshnikov K."/>
            <person name="Belova S.E."/>
            <person name="Korzhenkov A."/>
            <person name="Toshchakov S.V."/>
            <person name="Dedysh S.N."/>
        </authorList>
    </citation>
    <scope>NUCLEOTIDE SEQUENCE [LARGE SCALE GENOMIC DNA]</scope>
    <source>
        <strain evidence="2 3">Sph1</strain>
    </source>
</reference>
<accession>A0A2S5CI19</accession>
<dbReference type="EMBL" id="PGFZ01000010">
    <property type="protein sequence ID" value="POZ50460.1"/>
    <property type="molecule type" value="Genomic_DNA"/>
</dbReference>